<dbReference type="EMBL" id="CP044016">
    <property type="protein sequence ID" value="QES90315.1"/>
    <property type="molecule type" value="Genomic_DNA"/>
</dbReference>
<dbReference type="RefSeq" id="WP_131331300.1">
    <property type="nucleotide sequence ID" value="NZ_CP044016.1"/>
</dbReference>
<feature type="compositionally biased region" description="Basic and acidic residues" evidence="2">
    <location>
        <begin position="96"/>
        <end position="107"/>
    </location>
</feature>
<dbReference type="OrthoDB" id="9798855at2"/>
<evidence type="ECO:0000313" key="5">
    <source>
        <dbReference type="Proteomes" id="UP000292424"/>
    </source>
</evidence>
<proteinExistence type="predicted"/>
<dbReference type="InterPro" id="IPR052462">
    <property type="entry name" value="SLIRP/GR-RBP-like"/>
</dbReference>
<dbReference type="AlphaFoldDB" id="A0A5P2G480"/>
<protein>
    <submittedName>
        <fullName evidence="4">RNA-binding protein</fullName>
    </submittedName>
</protein>
<evidence type="ECO:0000259" key="3">
    <source>
        <dbReference type="PROSITE" id="PS50102"/>
    </source>
</evidence>
<gene>
    <name evidence="4" type="ORF">E0W69_017200</name>
</gene>
<dbReference type="InterPro" id="IPR000504">
    <property type="entry name" value="RRM_dom"/>
</dbReference>
<organism evidence="4 5">
    <name type="scientific">Rhizosphaericola mali</name>
    <dbReference type="NCBI Taxonomy" id="2545455"/>
    <lineage>
        <taxon>Bacteria</taxon>
        <taxon>Pseudomonadati</taxon>
        <taxon>Bacteroidota</taxon>
        <taxon>Chitinophagia</taxon>
        <taxon>Chitinophagales</taxon>
        <taxon>Chitinophagaceae</taxon>
        <taxon>Rhizosphaericola</taxon>
    </lineage>
</organism>
<dbReference type="PANTHER" id="PTHR48027">
    <property type="entry name" value="HETEROGENEOUS NUCLEAR RIBONUCLEOPROTEIN 87F-RELATED"/>
    <property type="match status" value="1"/>
</dbReference>
<dbReference type="CDD" id="cd21608">
    <property type="entry name" value="RRM2_NsCP33_like"/>
    <property type="match status" value="1"/>
</dbReference>
<evidence type="ECO:0000256" key="1">
    <source>
        <dbReference type="ARBA" id="ARBA00022884"/>
    </source>
</evidence>
<dbReference type="InterPro" id="IPR035979">
    <property type="entry name" value="RBD_domain_sf"/>
</dbReference>
<feature type="domain" description="RRM" evidence="3">
    <location>
        <begin position="1"/>
        <end position="79"/>
    </location>
</feature>
<feature type="region of interest" description="Disordered" evidence="2">
    <location>
        <begin position="74"/>
        <end position="107"/>
    </location>
</feature>
<reference evidence="4 5" key="1">
    <citation type="submission" date="2019-09" db="EMBL/GenBank/DDBJ databases">
        <title>Complete genome sequence of Arachidicoccus sp. B3-10 isolated from apple orchard soil.</title>
        <authorList>
            <person name="Kim H.S."/>
            <person name="Han K.-I."/>
            <person name="Suh M.K."/>
            <person name="Lee K.C."/>
            <person name="Eom M.K."/>
            <person name="Kim J.-S."/>
            <person name="Kang S.W."/>
            <person name="Sin Y."/>
            <person name="Lee J.-S."/>
        </authorList>
    </citation>
    <scope>NUCLEOTIDE SEQUENCE [LARGE SCALE GENOMIC DNA]</scope>
    <source>
        <strain evidence="4 5">B3-10</strain>
    </source>
</reference>
<accession>A0A5P2G480</accession>
<dbReference type="InterPro" id="IPR048289">
    <property type="entry name" value="RRM2_NsCP33-like"/>
</dbReference>
<dbReference type="GO" id="GO:0003723">
    <property type="term" value="F:RNA binding"/>
    <property type="evidence" value="ECO:0007669"/>
    <property type="project" value="UniProtKB-KW"/>
</dbReference>
<dbReference type="Gene3D" id="3.30.70.330">
    <property type="match status" value="1"/>
</dbReference>
<name>A0A5P2G480_9BACT</name>
<evidence type="ECO:0000313" key="4">
    <source>
        <dbReference type="EMBL" id="QES90315.1"/>
    </source>
</evidence>
<evidence type="ECO:0000256" key="2">
    <source>
        <dbReference type="SAM" id="MobiDB-lite"/>
    </source>
</evidence>
<dbReference type="KEGG" id="arac:E0W69_017200"/>
<dbReference type="InterPro" id="IPR012677">
    <property type="entry name" value="Nucleotide-bd_a/b_plait_sf"/>
</dbReference>
<sequence>MNIYVSSLSYSVNNDDLKELFEDFGEVVSANIINDKFTQRSRGFGFVEMPNIVSANKAINSLDGSKLDGRTINVSEAKEKEPRSNNYSNRVPSPFKSDRNKEISNNY</sequence>
<keyword evidence="5" id="KW-1185">Reference proteome</keyword>
<dbReference type="SUPFAM" id="SSF54928">
    <property type="entry name" value="RNA-binding domain, RBD"/>
    <property type="match status" value="1"/>
</dbReference>
<dbReference type="PROSITE" id="PS50102">
    <property type="entry name" value="RRM"/>
    <property type="match status" value="1"/>
</dbReference>
<dbReference type="Proteomes" id="UP000292424">
    <property type="component" value="Chromosome"/>
</dbReference>
<dbReference type="Pfam" id="PF00076">
    <property type="entry name" value="RRM_1"/>
    <property type="match status" value="1"/>
</dbReference>
<keyword evidence="1" id="KW-0694">RNA-binding</keyword>
<dbReference type="SMART" id="SM00360">
    <property type="entry name" value="RRM"/>
    <property type="match status" value="1"/>
</dbReference>